<dbReference type="PANTHER" id="PTHR43618:SF8">
    <property type="entry name" value="7ALPHA-HYDROXYSTEROID DEHYDROGENASE"/>
    <property type="match status" value="1"/>
</dbReference>
<dbReference type="Gene3D" id="3.40.50.720">
    <property type="entry name" value="NAD(P)-binding Rossmann-like Domain"/>
    <property type="match status" value="1"/>
</dbReference>
<dbReference type="PRINTS" id="PR00081">
    <property type="entry name" value="GDHRDH"/>
</dbReference>
<dbReference type="PRINTS" id="PR00080">
    <property type="entry name" value="SDRFAMILY"/>
</dbReference>
<dbReference type="SUPFAM" id="SSF51735">
    <property type="entry name" value="NAD(P)-binding Rossmann-fold domains"/>
    <property type="match status" value="1"/>
</dbReference>
<evidence type="ECO:0000256" key="3">
    <source>
        <dbReference type="ARBA" id="ARBA00023002"/>
    </source>
</evidence>
<proteinExistence type="inferred from homology"/>
<protein>
    <recommendedName>
        <fullName evidence="5">3-oxoacyl-ACP reductase</fullName>
    </recommendedName>
</protein>
<evidence type="ECO:0000256" key="2">
    <source>
        <dbReference type="ARBA" id="ARBA00022857"/>
    </source>
</evidence>
<evidence type="ECO:0000256" key="1">
    <source>
        <dbReference type="ARBA" id="ARBA00006484"/>
    </source>
</evidence>
<sequence length="251" mass="26623">MKNLFSVEGKVVIVTGGSRGIGEMIAAGFVANGARVYISSRKAGVCDATAERLSKEFDGECHSIPADLSNLDGIQALVDEFSSKEQQLDVLINNAGVAWGAPIEEFPESGWDKVMDTNVKGPFFLTQKLLPQLEKAASFEEPARVINVGSVDGIKTPIFDNFSYGPSKAAIHHMTRVLAAHLVKRHIIVNAIAPGPFPTWMLSTGVGGGGDVDNTDWDAVGRGNPRGRVGKPEDIAGLAIFLSSKASGFTV</sequence>
<reference evidence="4" key="1">
    <citation type="submission" date="2018-05" db="EMBL/GenBank/DDBJ databases">
        <authorList>
            <person name="Lanie J.A."/>
            <person name="Ng W.-L."/>
            <person name="Kazmierczak K.M."/>
            <person name="Andrzejewski T.M."/>
            <person name="Davidsen T.M."/>
            <person name="Wayne K.J."/>
            <person name="Tettelin H."/>
            <person name="Glass J.I."/>
            <person name="Rusch D."/>
            <person name="Podicherti R."/>
            <person name="Tsui H.-C.T."/>
            <person name="Winkler M.E."/>
        </authorList>
    </citation>
    <scope>NUCLEOTIDE SEQUENCE</scope>
</reference>
<keyword evidence="3" id="KW-0560">Oxidoreductase</keyword>
<feature type="non-terminal residue" evidence="4">
    <location>
        <position position="251"/>
    </location>
</feature>
<evidence type="ECO:0008006" key="5">
    <source>
        <dbReference type="Google" id="ProtNLM"/>
    </source>
</evidence>
<dbReference type="InterPro" id="IPR036291">
    <property type="entry name" value="NAD(P)-bd_dom_sf"/>
</dbReference>
<dbReference type="InterPro" id="IPR002347">
    <property type="entry name" value="SDR_fam"/>
</dbReference>
<dbReference type="AlphaFoldDB" id="A0A382EKI3"/>
<keyword evidence="2" id="KW-0521">NADP</keyword>
<dbReference type="FunFam" id="3.40.50.720:FF:000084">
    <property type="entry name" value="Short-chain dehydrogenase reductase"/>
    <property type="match status" value="1"/>
</dbReference>
<accession>A0A382EKI3</accession>
<evidence type="ECO:0000313" key="4">
    <source>
        <dbReference type="EMBL" id="SVB51228.1"/>
    </source>
</evidence>
<dbReference type="InterPro" id="IPR052178">
    <property type="entry name" value="Sec_Metab_Biosynth_SDR"/>
</dbReference>
<organism evidence="4">
    <name type="scientific">marine metagenome</name>
    <dbReference type="NCBI Taxonomy" id="408172"/>
    <lineage>
        <taxon>unclassified sequences</taxon>
        <taxon>metagenomes</taxon>
        <taxon>ecological metagenomes</taxon>
    </lineage>
</organism>
<comment type="similarity">
    <text evidence="1">Belongs to the short-chain dehydrogenases/reductases (SDR) family.</text>
</comment>
<name>A0A382EKI3_9ZZZZ</name>
<gene>
    <name evidence="4" type="ORF">METZ01_LOCUS204082</name>
</gene>
<dbReference type="GO" id="GO:0016491">
    <property type="term" value="F:oxidoreductase activity"/>
    <property type="evidence" value="ECO:0007669"/>
    <property type="project" value="UniProtKB-KW"/>
</dbReference>
<dbReference type="PANTHER" id="PTHR43618">
    <property type="entry name" value="7-ALPHA-HYDROXYSTEROID DEHYDROGENASE"/>
    <property type="match status" value="1"/>
</dbReference>
<dbReference type="Pfam" id="PF00106">
    <property type="entry name" value="adh_short"/>
    <property type="match status" value="1"/>
</dbReference>
<dbReference type="EMBL" id="UINC01045008">
    <property type="protein sequence ID" value="SVB51228.1"/>
    <property type="molecule type" value="Genomic_DNA"/>
</dbReference>